<evidence type="ECO:0000313" key="4">
    <source>
        <dbReference type="Proteomes" id="UP000032361"/>
    </source>
</evidence>
<sequence length="202" mass="23706">MKIKITLTFLLLSLYVNAQYNDWTKATVHLMNNEIFDGHARLAMLNAKELFSSKEKLRFVNFEIKQRTSTKFSPEEVEKIVFEVSEKIKGRRIKRKAVFVPVIKEITKKKKILGFAEIVIDGKVKLFKRTVYGQNKIYEESLIAKEGEAVIPFNYIELKSFKNRASEYFKDCPNLVSKLENKKYRRNDLEEIVTFYNSNCAK</sequence>
<proteinExistence type="predicted"/>
<evidence type="ECO:0000256" key="1">
    <source>
        <dbReference type="SAM" id="SignalP"/>
    </source>
</evidence>
<evidence type="ECO:0000313" key="3">
    <source>
        <dbReference type="EMBL" id="KJD32229.1"/>
    </source>
</evidence>
<dbReference type="Proteomes" id="UP000032361">
    <property type="component" value="Unassembled WGS sequence"/>
</dbReference>
<accession>A0A0D7W2I7</accession>
<feature type="signal peptide" evidence="1">
    <location>
        <begin position="1"/>
        <end position="18"/>
    </location>
</feature>
<gene>
    <name evidence="2" type="ORF">PK35_10660</name>
    <name evidence="3" type="ORF">PK35_11545</name>
</gene>
<evidence type="ECO:0000313" key="2">
    <source>
        <dbReference type="EMBL" id="KJD32067.1"/>
    </source>
</evidence>
<feature type="chain" id="PRO_5007398008" evidence="1">
    <location>
        <begin position="19"/>
        <end position="202"/>
    </location>
</feature>
<dbReference type="AlphaFoldDB" id="A0A0D7W2I7"/>
<organism evidence="2 4">
    <name type="scientific">Neotamlana nanhaiensis</name>
    <dbReference type="NCBI Taxonomy" id="1382798"/>
    <lineage>
        <taxon>Bacteria</taxon>
        <taxon>Pseudomonadati</taxon>
        <taxon>Bacteroidota</taxon>
        <taxon>Flavobacteriia</taxon>
        <taxon>Flavobacteriales</taxon>
        <taxon>Flavobacteriaceae</taxon>
        <taxon>Neotamlana</taxon>
    </lineage>
</organism>
<dbReference type="EMBL" id="JTDV01000010">
    <property type="protein sequence ID" value="KJD32229.1"/>
    <property type="molecule type" value="Genomic_DNA"/>
</dbReference>
<keyword evidence="4" id="KW-1185">Reference proteome</keyword>
<keyword evidence="1" id="KW-0732">Signal</keyword>
<dbReference type="EMBL" id="JTDV01000010">
    <property type="protein sequence ID" value="KJD32067.1"/>
    <property type="molecule type" value="Genomic_DNA"/>
</dbReference>
<dbReference type="RefSeq" id="WP_044626711.1">
    <property type="nucleotide sequence ID" value="NZ_JTDV01000010.1"/>
</dbReference>
<dbReference type="OrthoDB" id="1117699at2"/>
<protein>
    <submittedName>
        <fullName evidence="2">Uncharacterized protein</fullName>
    </submittedName>
</protein>
<reference evidence="2 4" key="1">
    <citation type="journal article" date="2015" name="Antonie Van Leeuwenhoek">
        <title>Tamlana nanhaiensis sp. nov., isolated from surface seawater collected from the South China Sea.</title>
        <authorList>
            <person name="Liu X."/>
            <person name="Lai Q."/>
            <person name="Du Y."/>
            <person name="Li G."/>
            <person name="Sun F."/>
            <person name="Shao Z."/>
        </authorList>
    </citation>
    <scope>NUCLEOTIDE SEQUENCE [LARGE SCALE GENOMIC DNA]</scope>
    <source>
        <strain evidence="2 4">FHC16</strain>
    </source>
</reference>
<name>A0A0D7W2I7_9FLAO</name>
<dbReference type="PATRIC" id="fig|1382798.3.peg.688"/>
<comment type="caution">
    <text evidence="2">The sequence shown here is derived from an EMBL/GenBank/DDBJ whole genome shotgun (WGS) entry which is preliminary data.</text>
</comment>